<dbReference type="PANTHER" id="PTHR43679:SF2">
    <property type="entry name" value="OCTANOYL-[GCVH]:PROTEIN N-OCTANOYLTRANSFERASE"/>
    <property type="match status" value="1"/>
</dbReference>
<evidence type="ECO:0000313" key="2">
    <source>
        <dbReference type="EMBL" id="MCU6791470.1"/>
    </source>
</evidence>
<gene>
    <name evidence="2" type="ORF">OB236_04920</name>
</gene>
<dbReference type="PANTHER" id="PTHR43679">
    <property type="entry name" value="OCTANOYLTRANSFERASE LIPM-RELATED"/>
    <property type="match status" value="1"/>
</dbReference>
<dbReference type="Proteomes" id="UP001652445">
    <property type="component" value="Unassembled WGS sequence"/>
</dbReference>
<dbReference type="InterPro" id="IPR050664">
    <property type="entry name" value="Octanoyltrans_LipM/LipL"/>
</dbReference>
<accession>A0ABT2UA46</accession>
<protein>
    <submittedName>
        <fullName evidence="2">Lipoate--protein ligase family protein</fullName>
    </submittedName>
</protein>
<dbReference type="Gene3D" id="3.30.930.10">
    <property type="entry name" value="Bira Bifunctional Protein, Domain 2"/>
    <property type="match status" value="1"/>
</dbReference>
<feature type="domain" description="BPL/LPL catalytic" evidence="1">
    <location>
        <begin position="42"/>
        <end position="234"/>
    </location>
</feature>
<name>A0ABT2UA46_9BACL</name>
<dbReference type="EMBL" id="JAOQIO010000007">
    <property type="protein sequence ID" value="MCU6791470.1"/>
    <property type="molecule type" value="Genomic_DNA"/>
</dbReference>
<dbReference type="Pfam" id="PF21948">
    <property type="entry name" value="LplA-B_cat"/>
    <property type="match status" value="1"/>
</dbReference>
<sequence>MELEEWSLPGDMLIWDRTEQTEQSDVLVPFALDELLTRRVGAGGTPIVHLWRHPRAFVMGLRDSRLPYALQAMEWLEEQGYSVIVRNSGGAAVPLDLGVINITLIMPKRQGNIDFRHDFETMFRLISESLHKVTSDVSKGEIIGSYCPGDYDLSIRGRKFCGIAQRRQAHAIAVQAFVVVRGIGNDKAELAKQFYNIATGETAVEGTCDTGGLCFPKVTENSMASLEELIGLKDEQSFIDSIKESIRAHKPKTDNQASLDLPNETEITTMVETLRTRYGLK</sequence>
<reference evidence="2 3" key="1">
    <citation type="submission" date="2022-09" db="EMBL/GenBank/DDBJ databases">
        <authorList>
            <person name="Han X.L."/>
            <person name="Wang Q."/>
            <person name="Lu T."/>
        </authorList>
    </citation>
    <scope>NUCLEOTIDE SEQUENCE [LARGE SCALE GENOMIC DNA]</scope>
    <source>
        <strain evidence="2 3">WQ 127069</strain>
    </source>
</reference>
<proteinExistence type="predicted"/>
<dbReference type="PROSITE" id="PS51733">
    <property type="entry name" value="BPL_LPL_CATALYTIC"/>
    <property type="match status" value="1"/>
</dbReference>
<comment type="caution">
    <text evidence="2">The sequence shown here is derived from an EMBL/GenBank/DDBJ whole genome shotgun (WGS) entry which is preliminary data.</text>
</comment>
<dbReference type="SUPFAM" id="SSF55681">
    <property type="entry name" value="Class II aaRS and biotin synthetases"/>
    <property type="match status" value="1"/>
</dbReference>
<keyword evidence="3" id="KW-1185">Reference proteome</keyword>
<evidence type="ECO:0000313" key="3">
    <source>
        <dbReference type="Proteomes" id="UP001652445"/>
    </source>
</evidence>
<organism evidence="2 3">
    <name type="scientific">Paenibacillus baimaensis</name>
    <dbReference type="NCBI Taxonomy" id="2982185"/>
    <lineage>
        <taxon>Bacteria</taxon>
        <taxon>Bacillati</taxon>
        <taxon>Bacillota</taxon>
        <taxon>Bacilli</taxon>
        <taxon>Bacillales</taxon>
        <taxon>Paenibacillaceae</taxon>
        <taxon>Paenibacillus</taxon>
    </lineage>
</organism>
<evidence type="ECO:0000259" key="1">
    <source>
        <dbReference type="PROSITE" id="PS51733"/>
    </source>
</evidence>
<dbReference type="CDD" id="cd16443">
    <property type="entry name" value="LplA"/>
    <property type="match status" value="1"/>
</dbReference>
<dbReference type="InterPro" id="IPR004143">
    <property type="entry name" value="BPL_LPL_catalytic"/>
</dbReference>
<keyword evidence="2" id="KW-0436">Ligase</keyword>
<dbReference type="InterPro" id="IPR045864">
    <property type="entry name" value="aa-tRNA-synth_II/BPL/LPL"/>
</dbReference>
<dbReference type="RefSeq" id="WP_262683016.1">
    <property type="nucleotide sequence ID" value="NZ_JAOQIO010000007.1"/>
</dbReference>
<dbReference type="GO" id="GO:0016874">
    <property type="term" value="F:ligase activity"/>
    <property type="evidence" value="ECO:0007669"/>
    <property type="project" value="UniProtKB-KW"/>
</dbReference>